<keyword evidence="10" id="KW-0547">Nucleotide-binding</keyword>
<keyword evidence="7" id="KW-0472">Membrane</keyword>
<dbReference type="InterPro" id="IPR003594">
    <property type="entry name" value="HATPase_dom"/>
</dbReference>
<evidence type="ECO:0000256" key="4">
    <source>
        <dbReference type="PROSITE-ProRule" id="PRU00169"/>
    </source>
</evidence>
<keyword evidence="3 4" id="KW-0597">Phosphoprotein</keyword>
<dbReference type="EC" id="2.7.13.3" evidence="2"/>
<comment type="catalytic activity">
    <reaction evidence="1">
        <text>ATP + protein L-histidine = ADP + protein N-phospho-L-histidine.</text>
        <dbReference type="EC" id="2.7.13.3"/>
    </reaction>
</comment>
<dbReference type="Gene3D" id="3.40.50.2300">
    <property type="match status" value="1"/>
</dbReference>
<dbReference type="SMART" id="SM00387">
    <property type="entry name" value="HATPase_c"/>
    <property type="match status" value="2"/>
</dbReference>
<keyword evidence="5" id="KW-0175">Coiled coil</keyword>
<protein>
    <recommendedName>
        <fullName evidence="2">histidine kinase</fullName>
        <ecNumber evidence="2">2.7.13.3</ecNumber>
    </recommendedName>
</protein>
<dbReference type="GO" id="GO:0005524">
    <property type="term" value="F:ATP binding"/>
    <property type="evidence" value="ECO:0007669"/>
    <property type="project" value="UniProtKB-KW"/>
</dbReference>
<dbReference type="SUPFAM" id="SSF55874">
    <property type="entry name" value="ATPase domain of HSP90 chaperone/DNA topoisomerase II/histidine kinase"/>
    <property type="match status" value="2"/>
</dbReference>
<feature type="region of interest" description="Disordered" evidence="6">
    <location>
        <begin position="553"/>
        <end position="574"/>
    </location>
</feature>
<evidence type="ECO:0000256" key="7">
    <source>
        <dbReference type="SAM" id="Phobius"/>
    </source>
</evidence>
<feature type="transmembrane region" description="Helical" evidence="7">
    <location>
        <begin position="277"/>
        <end position="302"/>
    </location>
</feature>
<keyword evidence="7" id="KW-1133">Transmembrane helix</keyword>
<evidence type="ECO:0000259" key="9">
    <source>
        <dbReference type="PROSITE" id="PS50110"/>
    </source>
</evidence>
<keyword evidence="7" id="KW-0812">Transmembrane</keyword>
<dbReference type="Pfam" id="PF02518">
    <property type="entry name" value="HATPase_c"/>
    <property type="match status" value="2"/>
</dbReference>
<dbReference type="InterPro" id="IPR036097">
    <property type="entry name" value="HisK_dim/P_sf"/>
</dbReference>
<evidence type="ECO:0000256" key="2">
    <source>
        <dbReference type="ARBA" id="ARBA00012438"/>
    </source>
</evidence>
<comment type="caution">
    <text evidence="10">The sequence shown here is derived from an EMBL/GenBank/DDBJ whole genome shotgun (WGS) entry which is preliminary data.</text>
</comment>
<dbReference type="Gene3D" id="1.10.287.130">
    <property type="match status" value="1"/>
</dbReference>
<evidence type="ECO:0000256" key="3">
    <source>
        <dbReference type="ARBA" id="ARBA00022553"/>
    </source>
</evidence>
<dbReference type="CDD" id="cd16922">
    <property type="entry name" value="HATPase_EvgS-ArcB-TorS-like"/>
    <property type="match status" value="1"/>
</dbReference>
<dbReference type="EMBL" id="JBHRTR010000028">
    <property type="protein sequence ID" value="MFC3228876.1"/>
    <property type="molecule type" value="Genomic_DNA"/>
</dbReference>
<dbReference type="Pfam" id="PF00512">
    <property type="entry name" value="HisKA"/>
    <property type="match status" value="1"/>
</dbReference>
<feature type="domain" description="Response regulatory" evidence="9">
    <location>
        <begin position="624"/>
        <end position="739"/>
    </location>
</feature>
<dbReference type="InterPro" id="IPR003661">
    <property type="entry name" value="HisK_dim/P_dom"/>
</dbReference>
<dbReference type="SUPFAM" id="SSF52172">
    <property type="entry name" value="CheY-like"/>
    <property type="match status" value="1"/>
</dbReference>
<dbReference type="CDD" id="cd12914">
    <property type="entry name" value="PDC1_DGC_like"/>
    <property type="match status" value="1"/>
</dbReference>
<keyword evidence="11" id="KW-1185">Reference proteome</keyword>
<evidence type="ECO:0000313" key="10">
    <source>
        <dbReference type="EMBL" id="MFC3228876.1"/>
    </source>
</evidence>
<evidence type="ECO:0000256" key="6">
    <source>
        <dbReference type="SAM" id="MobiDB-lite"/>
    </source>
</evidence>
<dbReference type="PROSITE" id="PS50110">
    <property type="entry name" value="RESPONSE_REGULATORY"/>
    <property type="match status" value="1"/>
</dbReference>
<dbReference type="SUPFAM" id="SSF47384">
    <property type="entry name" value="Homodimeric domain of signal transducing histidine kinase"/>
    <property type="match status" value="1"/>
</dbReference>
<feature type="compositionally biased region" description="Low complexity" evidence="6">
    <location>
        <begin position="564"/>
        <end position="574"/>
    </location>
</feature>
<dbReference type="SMART" id="SM00448">
    <property type="entry name" value="REC"/>
    <property type="match status" value="1"/>
</dbReference>
<dbReference type="CDD" id="cd00082">
    <property type="entry name" value="HisKA"/>
    <property type="match status" value="1"/>
</dbReference>
<feature type="domain" description="Histidine kinase" evidence="8">
    <location>
        <begin position="339"/>
        <end position="557"/>
    </location>
</feature>
<dbReference type="InterPro" id="IPR011006">
    <property type="entry name" value="CheY-like_superfamily"/>
</dbReference>
<dbReference type="PANTHER" id="PTHR43547">
    <property type="entry name" value="TWO-COMPONENT HISTIDINE KINASE"/>
    <property type="match status" value="1"/>
</dbReference>
<dbReference type="Pfam" id="PF22588">
    <property type="entry name" value="dCache_1_like"/>
    <property type="match status" value="1"/>
</dbReference>
<evidence type="ECO:0000256" key="5">
    <source>
        <dbReference type="SAM" id="Coils"/>
    </source>
</evidence>
<dbReference type="PROSITE" id="PS50109">
    <property type="entry name" value="HIS_KIN"/>
    <property type="match status" value="2"/>
</dbReference>
<dbReference type="PANTHER" id="PTHR43547:SF2">
    <property type="entry name" value="HYBRID SIGNAL TRANSDUCTION HISTIDINE KINASE C"/>
    <property type="match status" value="1"/>
</dbReference>
<dbReference type="InterPro" id="IPR005467">
    <property type="entry name" value="His_kinase_dom"/>
</dbReference>
<gene>
    <name evidence="10" type="ORF">ACFOGJ_16645</name>
</gene>
<evidence type="ECO:0000313" key="11">
    <source>
        <dbReference type="Proteomes" id="UP001595528"/>
    </source>
</evidence>
<organism evidence="10 11">
    <name type="scientific">Marinibaculum pumilum</name>
    <dbReference type="NCBI Taxonomy" id="1766165"/>
    <lineage>
        <taxon>Bacteria</taxon>
        <taxon>Pseudomonadati</taxon>
        <taxon>Pseudomonadota</taxon>
        <taxon>Alphaproteobacteria</taxon>
        <taxon>Rhodospirillales</taxon>
        <taxon>Rhodospirillaceae</taxon>
        <taxon>Marinibaculum</taxon>
    </lineage>
</organism>
<dbReference type="InterPro" id="IPR036890">
    <property type="entry name" value="HATPase_C_sf"/>
</dbReference>
<keyword evidence="10" id="KW-0067">ATP-binding</keyword>
<feature type="domain" description="Histidine kinase" evidence="8">
    <location>
        <begin position="763"/>
        <end position="1020"/>
    </location>
</feature>
<dbReference type="CDD" id="cd12915">
    <property type="entry name" value="PDC2_DGC_like"/>
    <property type="match status" value="1"/>
</dbReference>
<dbReference type="InterPro" id="IPR001789">
    <property type="entry name" value="Sig_transdc_resp-reg_receiver"/>
</dbReference>
<dbReference type="Gene3D" id="3.30.450.20">
    <property type="entry name" value="PAS domain"/>
    <property type="match status" value="2"/>
</dbReference>
<feature type="coiled-coil region" evidence="5">
    <location>
        <begin position="298"/>
        <end position="334"/>
    </location>
</feature>
<proteinExistence type="predicted"/>
<dbReference type="Pfam" id="PF00072">
    <property type="entry name" value="Response_reg"/>
    <property type="match status" value="1"/>
</dbReference>
<dbReference type="CDD" id="cd17574">
    <property type="entry name" value="REC_OmpR"/>
    <property type="match status" value="1"/>
</dbReference>
<dbReference type="InterPro" id="IPR054327">
    <property type="entry name" value="His-kinase-like_sensor"/>
</dbReference>
<dbReference type="SMART" id="SM00388">
    <property type="entry name" value="HisKA"/>
    <property type="match status" value="1"/>
</dbReference>
<dbReference type="Proteomes" id="UP001595528">
    <property type="component" value="Unassembled WGS sequence"/>
</dbReference>
<feature type="modified residue" description="4-aspartylphosphate" evidence="4">
    <location>
        <position position="672"/>
    </location>
</feature>
<evidence type="ECO:0000256" key="1">
    <source>
        <dbReference type="ARBA" id="ARBA00000085"/>
    </source>
</evidence>
<dbReference type="RefSeq" id="WP_379902399.1">
    <property type="nucleotide sequence ID" value="NZ_JBHRTR010000028.1"/>
</dbReference>
<dbReference type="Gene3D" id="3.30.565.10">
    <property type="entry name" value="Histidine kinase-like ATPase, C-terminal domain"/>
    <property type="match status" value="2"/>
</dbReference>
<accession>A0ABV7L3G0</accession>
<sequence length="1046" mass="111237">MAVGAAILALFVYSQWQSYDRAIARAERDTRNAAFLLAEHAARTFDGIEVTLQAVGRLRQDVARGIYRSQASIYIHLKTLQSGAPILREIGWFDLHGERVASSADIDPQHDSIAREDLFQVPRSTSPEALYISAPQRVPAAGAGPDAWQIGVSWRLEDLDGSFAGVAVGMLDPEAFARVYRALDLGPGVTATLLSGDGVVLAHAPDAADRLGRSTAGAEPFVSRLSQSPAGTFHAPDPFDGSARIAGYATVDGFGDGLLVSVGMPRAQALAGFRRGFALQAVVTGGILAALAVAAALLAGGLRRREKLQSQLRAANAEAQAARLEAERASEAKSAFLANVSHELRTPLTLILAPLEQLLGQDRPPADWRPQMERMKRNAALLLNRVNDTLDFSKAEAGKTEIRWEEVDLTALVPALCDDAAAVARGKDIDLSCRIDPALHSLSLDRRHLEKILLNLISNALKFTPSGGTVRVEASPLGEESFEIAVSDTGPGIPPDKVQLLFQRFQQLDPSPTRQYGGTGIGLALVKQFAELMGGSVGVESIAGSGARFSVHLPRRNPAGGERPAGQTGAPATGGEALQQRESLIAGLAADIRSGPMPVHEPPQAEPQHPAGGTMGQAIPGRPRVLVAEDNADLRAYVADLLRDSCTVLTAVDGLAAWELLQRQPVDVVLSDIMMPRLDGLALAGRIRAAPNLAHIPVILLTARGGSEASASGLEQGADDYIAKPFVPAELRARVRAALRMAQAQAELRQRSRQAGMSAVAIGILHNLGNLLNGVTIAASLIEETLRSSALPKLGRVADLLKGNAADLQSFLTEDERGRVLPAYLAALHAELRREHGTLTAEFAVLNERIVHAVGILTTQQALTKRVMTQEVVPADELMDTALRLSQRMIDEHGVSVERDYVASPAIFSDVHKILQILLNLMQNACHAMHDLPEEERVMRVRCWAADEKVWLEVRDNGVGIEPDRLPQIFNQGFTTKSSGHGLGLHSSANFARELGGRLTCRSAGAGMGASFTLELPDATSVADLGDDGSSGPSAPPPPLAGAAGC</sequence>
<dbReference type="InterPro" id="IPR004358">
    <property type="entry name" value="Sig_transdc_His_kin-like_C"/>
</dbReference>
<dbReference type="PRINTS" id="PR00344">
    <property type="entry name" value="BCTRLSENSOR"/>
</dbReference>
<feature type="region of interest" description="Disordered" evidence="6">
    <location>
        <begin position="1021"/>
        <end position="1046"/>
    </location>
</feature>
<name>A0ABV7L3G0_9PROT</name>
<evidence type="ECO:0000259" key="8">
    <source>
        <dbReference type="PROSITE" id="PS50109"/>
    </source>
</evidence>
<reference evidence="11" key="1">
    <citation type="journal article" date="2019" name="Int. J. Syst. Evol. Microbiol.">
        <title>The Global Catalogue of Microorganisms (GCM) 10K type strain sequencing project: providing services to taxonomists for standard genome sequencing and annotation.</title>
        <authorList>
            <consortium name="The Broad Institute Genomics Platform"/>
            <consortium name="The Broad Institute Genome Sequencing Center for Infectious Disease"/>
            <person name="Wu L."/>
            <person name="Ma J."/>
        </authorList>
    </citation>
    <scope>NUCLEOTIDE SEQUENCE [LARGE SCALE GENOMIC DNA]</scope>
    <source>
        <strain evidence="11">KCTC 42964</strain>
    </source>
</reference>